<evidence type="ECO:0000313" key="2">
    <source>
        <dbReference type="EMBL" id="QYM78490.1"/>
    </source>
</evidence>
<proteinExistence type="predicted"/>
<organism evidence="2 3">
    <name type="scientific">Horticoccus luteus</name>
    <dbReference type="NCBI Taxonomy" id="2862869"/>
    <lineage>
        <taxon>Bacteria</taxon>
        <taxon>Pseudomonadati</taxon>
        <taxon>Verrucomicrobiota</taxon>
        <taxon>Opitutia</taxon>
        <taxon>Opitutales</taxon>
        <taxon>Opitutaceae</taxon>
        <taxon>Horticoccus</taxon>
    </lineage>
</organism>
<keyword evidence="2" id="KW-0378">Hydrolase</keyword>
<name>A0A8F9XGQ5_9BACT</name>
<dbReference type="Gene3D" id="3.40.50.1820">
    <property type="entry name" value="alpha/beta hydrolase"/>
    <property type="match status" value="1"/>
</dbReference>
<dbReference type="InterPro" id="IPR050261">
    <property type="entry name" value="FrsA_esterase"/>
</dbReference>
<dbReference type="InterPro" id="IPR029058">
    <property type="entry name" value="AB_hydrolase_fold"/>
</dbReference>
<dbReference type="PANTHER" id="PTHR22946:SF0">
    <property type="entry name" value="DIENELACTONE HYDROLASE DOMAIN-CONTAINING PROTEIN"/>
    <property type="match status" value="1"/>
</dbReference>
<dbReference type="AlphaFoldDB" id="A0A8F9XGQ5"/>
<dbReference type="EMBL" id="CP080507">
    <property type="protein sequence ID" value="QYM78490.1"/>
    <property type="molecule type" value="Genomic_DNA"/>
</dbReference>
<accession>A0A8F9XGQ5</accession>
<dbReference type="Pfam" id="PF01738">
    <property type="entry name" value="DLH"/>
    <property type="match status" value="1"/>
</dbReference>
<dbReference type="KEGG" id="ole:K0B96_14470"/>
<evidence type="ECO:0000259" key="1">
    <source>
        <dbReference type="Pfam" id="PF01738"/>
    </source>
</evidence>
<sequence>MNAAEKIVTRNVAYEHGGVKLNGYLAYGDGGGGALRPGVLVAPEWWGLLDYPKQRAEHLARLGYVAFAIEMYGGEKTTRDPKQARAWASEFYGKPLMAERARAGLDQLLAVKGVAPEKVAAIGYCFGGSVVQSLAFSGAPLAGVVSFHGGLIPPSAEAAARTKAKLLICHGGLDYFETPEEVAAFKRALDEGKLDYQLNIYSGAVHAFTNPDADKLAREAGIEGIAYNETADRRSWMAMKVFFEEIFSAPK</sequence>
<protein>
    <submittedName>
        <fullName evidence="2">Dienelactone hydrolase family protein</fullName>
    </submittedName>
</protein>
<dbReference type="GO" id="GO:0016787">
    <property type="term" value="F:hydrolase activity"/>
    <property type="evidence" value="ECO:0007669"/>
    <property type="project" value="UniProtKB-KW"/>
</dbReference>
<dbReference type="Proteomes" id="UP000825051">
    <property type="component" value="Chromosome"/>
</dbReference>
<dbReference type="InterPro" id="IPR002925">
    <property type="entry name" value="Dienelactn_hydro"/>
</dbReference>
<dbReference type="PANTHER" id="PTHR22946">
    <property type="entry name" value="DIENELACTONE HYDROLASE DOMAIN-CONTAINING PROTEIN-RELATED"/>
    <property type="match status" value="1"/>
</dbReference>
<feature type="domain" description="Dienelactone hydrolase" evidence="1">
    <location>
        <begin position="35"/>
        <end position="246"/>
    </location>
</feature>
<evidence type="ECO:0000313" key="3">
    <source>
        <dbReference type="Proteomes" id="UP000825051"/>
    </source>
</evidence>
<reference evidence="2" key="1">
    <citation type="submission" date="2021-08" db="EMBL/GenBank/DDBJ databases">
        <title>Genome of a novel bacterium of the phylum Verrucomicrobia, Oleiharenicola sp. KSB-15.</title>
        <authorList>
            <person name="Chung J.-H."/>
            <person name="Ahn J.-H."/>
            <person name="Yoon Y."/>
            <person name="Kim D.-Y."/>
            <person name="An S.-H."/>
            <person name="Park I."/>
            <person name="Yeon J."/>
        </authorList>
    </citation>
    <scope>NUCLEOTIDE SEQUENCE</scope>
    <source>
        <strain evidence="2">KSB-15</strain>
    </source>
</reference>
<keyword evidence="3" id="KW-1185">Reference proteome</keyword>
<gene>
    <name evidence="2" type="ORF">K0B96_14470</name>
</gene>
<dbReference type="SUPFAM" id="SSF53474">
    <property type="entry name" value="alpha/beta-Hydrolases"/>
    <property type="match status" value="1"/>
</dbReference>
<dbReference type="RefSeq" id="WP_220161594.1">
    <property type="nucleotide sequence ID" value="NZ_CP080507.1"/>
</dbReference>